<dbReference type="GO" id="GO:0003723">
    <property type="term" value="F:RNA binding"/>
    <property type="evidence" value="ECO:0007669"/>
    <property type="project" value="UniProtKB-KW"/>
</dbReference>
<protein>
    <recommendedName>
        <fullName evidence="3">Chromatin target of PRMT1 protein C-terminal domain-containing protein</fullName>
    </recommendedName>
</protein>
<evidence type="ECO:0000259" key="3">
    <source>
        <dbReference type="SMART" id="SM01218"/>
    </source>
</evidence>
<dbReference type="Proteomes" id="UP001549920">
    <property type="component" value="Unassembled WGS sequence"/>
</dbReference>
<gene>
    <name evidence="5" type="ORF">ABMA27_007728</name>
    <name evidence="4" type="ORF">ABMA28_008034</name>
</gene>
<feature type="region of interest" description="Disordered" evidence="2">
    <location>
        <begin position="171"/>
        <end position="211"/>
    </location>
</feature>
<evidence type="ECO:0000256" key="2">
    <source>
        <dbReference type="SAM" id="MobiDB-lite"/>
    </source>
</evidence>
<keyword evidence="1" id="KW-0694">RNA-binding</keyword>
<comment type="caution">
    <text evidence="4">The sequence shown here is derived from an EMBL/GenBank/DDBJ whole genome shotgun (WGS) entry which is preliminary data.</text>
</comment>
<reference evidence="6 7" key="1">
    <citation type="submission" date="2024-06" db="EMBL/GenBank/DDBJ databases">
        <title>A chromosome-level genome assembly of beet webworm, Loxostege sticticalis.</title>
        <authorList>
            <person name="Zhang Y."/>
        </authorList>
    </citation>
    <scope>NUCLEOTIDE SEQUENCE [LARGE SCALE GENOMIC DNA]</scope>
    <source>
        <strain evidence="5">AQ026</strain>
        <strain evidence="4">AQ028</strain>
        <tissue evidence="4">Male pupae</tissue>
        <tissue evidence="5">Whole body</tissue>
    </source>
</reference>
<name>A0ABD0SFR6_LOXSC</name>
<dbReference type="InterPro" id="IPR025715">
    <property type="entry name" value="FoP_C"/>
</dbReference>
<evidence type="ECO:0000256" key="1">
    <source>
        <dbReference type="ARBA" id="ARBA00022884"/>
    </source>
</evidence>
<evidence type="ECO:0000313" key="7">
    <source>
        <dbReference type="Proteomes" id="UP001549921"/>
    </source>
</evidence>
<sequence length="241" mass="27205">MVIEKVHGLQATGMSLNDRFTLLAAAAPDHVAARPRRRPSVNSYFNQNLNFKKQNLVDHIARRLEFEAKRQALRQRLGALRRFGSESSLPGLRRSNSFGNLSQGSVKQRVAWRRNGNLSRATSFENVSQAWRGFRRRGGGARALRGRLFRGRGGRGVRRGTPIGRLARAPQRTRRPLRGRVRAQVARGRGRGRGGILRNQTPKPVPTKEELDDQLDQYMAGSRAALDKELDTYMKNAMELE</sequence>
<dbReference type="EMBL" id="JBEDNZ010000021">
    <property type="protein sequence ID" value="KAL0818689.1"/>
    <property type="molecule type" value="Genomic_DNA"/>
</dbReference>
<evidence type="ECO:0000313" key="6">
    <source>
        <dbReference type="Proteomes" id="UP001549920"/>
    </source>
</evidence>
<dbReference type="EMBL" id="JBEUOH010000021">
    <property type="protein sequence ID" value="KAL0868184.1"/>
    <property type="molecule type" value="Genomic_DNA"/>
</dbReference>
<keyword evidence="6" id="KW-1185">Reference proteome</keyword>
<dbReference type="Proteomes" id="UP001549921">
    <property type="component" value="Unassembled WGS sequence"/>
</dbReference>
<accession>A0ABD0SFR6</accession>
<dbReference type="AlphaFoldDB" id="A0ABD0SFR6"/>
<feature type="domain" description="Chromatin target of PRMT1 protein C-terminal" evidence="3">
    <location>
        <begin position="145"/>
        <end position="240"/>
    </location>
</feature>
<dbReference type="SMART" id="SM01218">
    <property type="entry name" value="FoP_duplication"/>
    <property type="match status" value="1"/>
</dbReference>
<proteinExistence type="predicted"/>
<evidence type="ECO:0000313" key="5">
    <source>
        <dbReference type="EMBL" id="KAL0868184.1"/>
    </source>
</evidence>
<organism evidence="4 7">
    <name type="scientific">Loxostege sticticalis</name>
    <name type="common">Beet webworm moth</name>
    <dbReference type="NCBI Taxonomy" id="481309"/>
    <lineage>
        <taxon>Eukaryota</taxon>
        <taxon>Metazoa</taxon>
        <taxon>Ecdysozoa</taxon>
        <taxon>Arthropoda</taxon>
        <taxon>Hexapoda</taxon>
        <taxon>Insecta</taxon>
        <taxon>Pterygota</taxon>
        <taxon>Neoptera</taxon>
        <taxon>Endopterygota</taxon>
        <taxon>Lepidoptera</taxon>
        <taxon>Glossata</taxon>
        <taxon>Ditrysia</taxon>
        <taxon>Pyraloidea</taxon>
        <taxon>Crambidae</taxon>
        <taxon>Pyraustinae</taxon>
        <taxon>Loxostege</taxon>
    </lineage>
</organism>
<evidence type="ECO:0000313" key="4">
    <source>
        <dbReference type="EMBL" id="KAL0818689.1"/>
    </source>
</evidence>
<feature type="compositionally biased region" description="Basic residues" evidence="2">
    <location>
        <begin position="171"/>
        <end position="181"/>
    </location>
</feature>
<dbReference type="Pfam" id="PF13865">
    <property type="entry name" value="FoP_duplication"/>
    <property type="match status" value="1"/>
</dbReference>